<proteinExistence type="predicted"/>
<evidence type="ECO:0000313" key="2">
    <source>
        <dbReference type="EMBL" id="CAD7259196.1"/>
    </source>
</evidence>
<reference evidence="2" key="1">
    <citation type="submission" date="2020-11" db="EMBL/GenBank/DDBJ databases">
        <authorList>
            <person name="Tran Van P."/>
        </authorList>
    </citation>
    <scope>NUCLEOTIDE SEQUENCE</scope>
</reference>
<accession>A0A7R9FYM2</accession>
<keyword evidence="1" id="KW-0812">Transmembrane</keyword>
<name>A0A7R9FYM2_TIMSH</name>
<keyword evidence="1" id="KW-0472">Membrane</keyword>
<evidence type="ECO:0000256" key="1">
    <source>
        <dbReference type="SAM" id="Phobius"/>
    </source>
</evidence>
<protein>
    <submittedName>
        <fullName evidence="2">Uncharacterized protein</fullName>
    </submittedName>
</protein>
<feature type="transmembrane region" description="Helical" evidence="1">
    <location>
        <begin position="112"/>
        <end position="136"/>
    </location>
</feature>
<sequence>MAEKPTPVHPPEIRTSISPSSAVELNTTSTLANYATEAGTVDTWCKALESHCRKFPMKEMSSFVSRLSTMMAVSDHRRILFCLLFITISRYSENETFRLTIRSADYASVTPAIAPLYVGCFQIVVLLLTLLLAVAWGGTRGIFDKETLMAEESAWPAERRPKPRPRPVVY</sequence>
<gene>
    <name evidence="2" type="ORF">TSIB3V08_LOCUS3405</name>
</gene>
<dbReference type="EMBL" id="OC001130">
    <property type="protein sequence ID" value="CAD7259196.1"/>
    <property type="molecule type" value="Genomic_DNA"/>
</dbReference>
<dbReference type="AlphaFoldDB" id="A0A7R9FYM2"/>
<organism evidence="2">
    <name type="scientific">Timema shepardi</name>
    <name type="common">Walking stick</name>
    <dbReference type="NCBI Taxonomy" id="629360"/>
    <lineage>
        <taxon>Eukaryota</taxon>
        <taxon>Metazoa</taxon>
        <taxon>Ecdysozoa</taxon>
        <taxon>Arthropoda</taxon>
        <taxon>Hexapoda</taxon>
        <taxon>Insecta</taxon>
        <taxon>Pterygota</taxon>
        <taxon>Neoptera</taxon>
        <taxon>Polyneoptera</taxon>
        <taxon>Phasmatodea</taxon>
        <taxon>Timematodea</taxon>
        <taxon>Timematoidea</taxon>
        <taxon>Timematidae</taxon>
        <taxon>Timema</taxon>
    </lineage>
</organism>
<keyword evidence="1" id="KW-1133">Transmembrane helix</keyword>